<dbReference type="AlphaFoldDB" id="A0A2S1SQF4"/>
<feature type="region of interest" description="Disordered" evidence="1">
    <location>
        <begin position="1"/>
        <end position="20"/>
    </location>
</feature>
<evidence type="ECO:0000256" key="1">
    <source>
        <dbReference type="SAM" id="MobiDB-lite"/>
    </source>
</evidence>
<gene>
    <name evidence="2" type="ORF">DDW44_07380</name>
</gene>
<evidence type="ECO:0000313" key="2">
    <source>
        <dbReference type="EMBL" id="AWI28626.1"/>
    </source>
</evidence>
<dbReference type="EMBL" id="CP029188">
    <property type="protein sequence ID" value="AWI28626.1"/>
    <property type="molecule type" value="Genomic_DNA"/>
</dbReference>
<name>A0A2S1SQF4_9ACTN</name>
<dbReference type="KEGG" id="stir:DDW44_07380"/>
<accession>A0A2S1SQF4</accession>
<keyword evidence="3" id="KW-1185">Reference proteome</keyword>
<protein>
    <submittedName>
        <fullName evidence="2">Uncharacterized protein</fullName>
    </submittedName>
</protein>
<dbReference type="Proteomes" id="UP000244900">
    <property type="component" value="Chromosome"/>
</dbReference>
<evidence type="ECO:0000313" key="3">
    <source>
        <dbReference type="Proteomes" id="UP000244900"/>
    </source>
</evidence>
<sequence length="76" mass="8024">MIGSPDRTPPPRAFFGRPVPGIAPDAPGRILVRSTEDGRACRGRTARDGAMDAVMDAVVFGPPGHAYVHGMPRRSA</sequence>
<dbReference type="RefSeq" id="WP_108905924.1">
    <property type="nucleotide sequence ID" value="NZ_CP029188.1"/>
</dbReference>
<reference evidence="2 3" key="1">
    <citation type="submission" date="2018-05" db="EMBL/GenBank/DDBJ databases">
        <title>Complete genome sequence of sponge-derived Streptomyces sp. HNM0039.</title>
        <authorList>
            <person name="Huang X."/>
            <person name="Zhou S."/>
        </authorList>
    </citation>
    <scope>NUCLEOTIDE SEQUENCE [LARGE SCALE GENOMIC DNA]</scope>
    <source>
        <strain evidence="2 3">HNM0039</strain>
    </source>
</reference>
<dbReference type="OrthoDB" id="9794313at2"/>
<proteinExistence type="predicted"/>
<organism evidence="2 3">
    <name type="scientific">Streptomyces tirandamycinicus</name>
    <dbReference type="NCBI Taxonomy" id="2174846"/>
    <lineage>
        <taxon>Bacteria</taxon>
        <taxon>Bacillati</taxon>
        <taxon>Actinomycetota</taxon>
        <taxon>Actinomycetes</taxon>
        <taxon>Kitasatosporales</taxon>
        <taxon>Streptomycetaceae</taxon>
        <taxon>Streptomyces</taxon>
    </lineage>
</organism>